<reference evidence="1 2" key="1">
    <citation type="journal article" date="2016" name="PLoS Pathog.">
        <title>Biosynthesis of antibiotic leucinostatins in bio-control fungus Purpureocillium lilacinum and their inhibition on phytophthora revealed by genome mining.</title>
        <authorList>
            <person name="Wang G."/>
            <person name="Liu Z."/>
            <person name="Lin R."/>
            <person name="Li E."/>
            <person name="Mao Z."/>
            <person name="Ling J."/>
            <person name="Yang Y."/>
            <person name="Yin W.B."/>
            <person name="Xie B."/>
        </authorList>
    </citation>
    <scope>NUCLEOTIDE SEQUENCE [LARGE SCALE GENOMIC DNA]</scope>
    <source>
        <strain evidence="1">170</strain>
    </source>
</reference>
<dbReference type="GeneID" id="28857822"/>
<evidence type="ECO:0000313" key="1">
    <source>
        <dbReference type="EMBL" id="OAQ66895.1"/>
    </source>
</evidence>
<organism evidence="1 2">
    <name type="scientific">Pochonia chlamydosporia 170</name>
    <dbReference type="NCBI Taxonomy" id="1380566"/>
    <lineage>
        <taxon>Eukaryota</taxon>
        <taxon>Fungi</taxon>
        <taxon>Dikarya</taxon>
        <taxon>Ascomycota</taxon>
        <taxon>Pezizomycotina</taxon>
        <taxon>Sordariomycetes</taxon>
        <taxon>Hypocreomycetidae</taxon>
        <taxon>Hypocreales</taxon>
        <taxon>Clavicipitaceae</taxon>
        <taxon>Pochonia</taxon>
    </lineage>
</organism>
<gene>
    <name evidence="1" type="ORF">VFPPC_16075</name>
</gene>
<dbReference type="AlphaFoldDB" id="A0A179FMM4"/>
<accession>A0A179FMM4</accession>
<evidence type="ECO:0000313" key="2">
    <source>
        <dbReference type="Proteomes" id="UP000078397"/>
    </source>
</evidence>
<name>A0A179FMM4_METCM</name>
<dbReference type="KEGG" id="pchm:VFPPC_16075"/>
<dbReference type="RefSeq" id="XP_018143982.1">
    <property type="nucleotide sequence ID" value="XM_018293828.1"/>
</dbReference>
<protein>
    <submittedName>
        <fullName evidence="1">Uncharacterized protein</fullName>
    </submittedName>
</protein>
<proteinExistence type="predicted"/>
<sequence length="114" mass="12376">MAIPPASNKVLAPLLTSSTHRAWRTSGHAVNKQRFAGSFTLGFHLGQLRSSSTTHHFCSTECTGHLPPRAWKGRVFPKDLVAMGDRGAFVPETSRGSTCRYNTNTLAQAHNGSQ</sequence>
<dbReference type="Proteomes" id="UP000078397">
    <property type="component" value="Unassembled WGS sequence"/>
</dbReference>
<comment type="caution">
    <text evidence="1">The sequence shown here is derived from an EMBL/GenBank/DDBJ whole genome shotgun (WGS) entry which is preliminary data.</text>
</comment>
<dbReference type="EMBL" id="LSBJ02000004">
    <property type="protein sequence ID" value="OAQ66895.1"/>
    <property type="molecule type" value="Genomic_DNA"/>
</dbReference>
<keyword evidence="2" id="KW-1185">Reference proteome</keyword>